<proteinExistence type="predicted"/>
<reference evidence="2 3" key="1">
    <citation type="submission" date="2019-04" db="EMBL/GenBank/DDBJ databases">
        <authorList>
            <person name="Hwang J.C."/>
        </authorList>
    </citation>
    <scope>NUCLEOTIDE SEQUENCE [LARGE SCALE GENOMIC DNA]</scope>
    <source>
        <strain evidence="2 3">IMCC35001</strain>
    </source>
</reference>
<dbReference type="OrthoDB" id="5359740at2"/>
<accession>A0A4U1BI22</accession>
<protein>
    <submittedName>
        <fullName evidence="2">Uncharacterized protein</fullName>
    </submittedName>
</protein>
<organism evidence="2 3">
    <name type="scientific">Ferrimonas sediminicola</name>
    <dbReference type="NCBI Taxonomy" id="2569538"/>
    <lineage>
        <taxon>Bacteria</taxon>
        <taxon>Pseudomonadati</taxon>
        <taxon>Pseudomonadota</taxon>
        <taxon>Gammaproteobacteria</taxon>
        <taxon>Alteromonadales</taxon>
        <taxon>Ferrimonadaceae</taxon>
        <taxon>Ferrimonas</taxon>
    </lineage>
</organism>
<comment type="caution">
    <text evidence="2">The sequence shown here is derived from an EMBL/GenBank/DDBJ whole genome shotgun (WGS) entry which is preliminary data.</text>
</comment>
<dbReference type="RefSeq" id="WP_136850368.1">
    <property type="nucleotide sequence ID" value="NZ_SWCI01000001.1"/>
</dbReference>
<evidence type="ECO:0000313" key="2">
    <source>
        <dbReference type="EMBL" id="TKB51116.1"/>
    </source>
</evidence>
<gene>
    <name evidence="2" type="ORF">FCL40_00745</name>
</gene>
<feature type="region of interest" description="Disordered" evidence="1">
    <location>
        <begin position="1"/>
        <end position="34"/>
    </location>
</feature>
<keyword evidence="3" id="KW-1185">Reference proteome</keyword>
<dbReference type="EMBL" id="SWCI01000001">
    <property type="protein sequence ID" value="TKB51116.1"/>
    <property type="molecule type" value="Genomic_DNA"/>
</dbReference>
<dbReference type="AlphaFoldDB" id="A0A4U1BI22"/>
<dbReference type="Proteomes" id="UP000305674">
    <property type="component" value="Unassembled WGS sequence"/>
</dbReference>
<sequence>MAPPAERDVQRSGSDALFTADDEDQQVDDQPLSGGNCAYRRWLPDGYRCCHPQLTAGDVPD</sequence>
<name>A0A4U1BI22_9GAMM</name>
<evidence type="ECO:0000256" key="1">
    <source>
        <dbReference type="SAM" id="MobiDB-lite"/>
    </source>
</evidence>
<evidence type="ECO:0000313" key="3">
    <source>
        <dbReference type="Proteomes" id="UP000305674"/>
    </source>
</evidence>
<feature type="compositionally biased region" description="Basic and acidic residues" evidence="1">
    <location>
        <begin position="1"/>
        <end position="10"/>
    </location>
</feature>